<dbReference type="GO" id="GO:0003676">
    <property type="term" value="F:nucleic acid binding"/>
    <property type="evidence" value="ECO:0007669"/>
    <property type="project" value="InterPro"/>
</dbReference>
<accession>A0AAW2VD43</accession>
<dbReference type="Pfam" id="PF17919">
    <property type="entry name" value="RT_RNaseH_2"/>
    <property type="match status" value="1"/>
</dbReference>
<comment type="caution">
    <text evidence="2">The sequence shown here is derived from an EMBL/GenBank/DDBJ whole genome shotgun (WGS) entry which is preliminary data.</text>
</comment>
<dbReference type="InterPro" id="IPR043502">
    <property type="entry name" value="DNA/RNA_pol_sf"/>
</dbReference>
<evidence type="ECO:0000259" key="1">
    <source>
        <dbReference type="Pfam" id="PF17919"/>
    </source>
</evidence>
<dbReference type="PANTHER" id="PTHR48475">
    <property type="entry name" value="RIBONUCLEASE H"/>
    <property type="match status" value="1"/>
</dbReference>
<protein>
    <recommendedName>
        <fullName evidence="1">Reverse transcriptase/retrotransposon-derived protein RNase H-like domain-containing protein</fullName>
    </recommendedName>
</protein>
<gene>
    <name evidence="2" type="ORF">Slati_2906500</name>
</gene>
<dbReference type="PANTHER" id="PTHR48475:SF2">
    <property type="entry name" value="RIBONUCLEASE H"/>
    <property type="match status" value="1"/>
</dbReference>
<dbReference type="InterPro" id="IPR041577">
    <property type="entry name" value="RT_RNaseH_2"/>
</dbReference>
<evidence type="ECO:0000313" key="2">
    <source>
        <dbReference type="EMBL" id="KAL0427317.1"/>
    </source>
</evidence>
<reference evidence="2" key="1">
    <citation type="submission" date="2020-06" db="EMBL/GenBank/DDBJ databases">
        <authorList>
            <person name="Li T."/>
            <person name="Hu X."/>
            <person name="Zhang T."/>
            <person name="Song X."/>
            <person name="Zhang H."/>
            <person name="Dai N."/>
            <person name="Sheng W."/>
            <person name="Hou X."/>
            <person name="Wei L."/>
        </authorList>
    </citation>
    <scope>NUCLEOTIDE SEQUENCE</scope>
    <source>
        <strain evidence="2">KEN1</strain>
        <tissue evidence="2">Leaf</tissue>
    </source>
</reference>
<organism evidence="2">
    <name type="scientific">Sesamum latifolium</name>
    <dbReference type="NCBI Taxonomy" id="2727402"/>
    <lineage>
        <taxon>Eukaryota</taxon>
        <taxon>Viridiplantae</taxon>
        <taxon>Streptophyta</taxon>
        <taxon>Embryophyta</taxon>
        <taxon>Tracheophyta</taxon>
        <taxon>Spermatophyta</taxon>
        <taxon>Magnoliopsida</taxon>
        <taxon>eudicotyledons</taxon>
        <taxon>Gunneridae</taxon>
        <taxon>Pentapetalae</taxon>
        <taxon>asterids</taxon>
        <taxon>lamiids</taxon>
        <taxon>Lamiales</taxon>
        <taxon>Pedaliaceae</taxon>
        <taxon>Sesamum</taxon>
    </lineage>
</organism>
<sequence>MFRIHGYREVNLEKVRAIQEMKPPANINEVQRLAGCIAALSRFISRSAEWSLSFFKALRKTKDFIWDEEFEQAFQDLKIYLAQLPLLTKPIPGETLYLYLAASQQTVSSVIIKEGHQEPIYYVSKPRSAIKAQALEEFVNEATFTEENERNWLFHVDDSSTLVGSGAGVVLTSSEGDELEYALRFHFKASNNEAENEVFIPGIRMALDARARNLIVYSDS</sequence>
<dbReference type="InterPro" id="IPR043128">
    <property type="entry name" value="Rev_trsase/Diguanyl_cyclase"/>
</dbReference>
<dbReference type="Gene3D" id="3.30.420.10">
    <property type="entry name" value="Ribonuclease H-like superfamily/Ribonuclease H"/>
    <property type="match status" value="1"/>
</dbReference>
<feature type="domain" description="Reverse transcriptase/retrotransposon-derived protein RNase H-like" evidence="1">
    <location>
        <begin position="66"/>
        <end position="130"/>
    </location>
</feature>
<name>A0AAW2VD43_9LAMI</name>
<dbReference type="SUPFAM" id="SSF56672">
    <property type="entry name" value="DNA/RNA polymerases"/>
    <property type="match status" value="1"/>
</dbReference>
<reference evidence="2" key="2">
    <citation type="journal article" date="2024" name="Plant">
        <title>Genomic evolution and insights into agronomic trait innovations of Sesamum species.</title>
        <authorList>
            <person name="Miao H."/>
            <person name="Wang L."/>
            <person name="Qu L."/>
            <person name="Liu H."/>
            <person name="Sun Y."/>
            <person name="Le M."/>
            <person name="Wang Q."/>
            <person name="Wei S."/>
            <person name="Zheng Y."/>
            <person name="Lin W."/>
            <person name="Duan Y."/>
            <person name="Cao H."/>
            <person name="Xiong S."/>
            <person name="Wang X."/>
            <person name="Wei L."/>
            <person name="Li C."/>
            <person name="Ma Q."/>
            <person name="Ju M."/>
            <person name="Zhao R."/>
            <person name="Li G."/>
            <person name="Mu C."/>
            <person name="Tian Q."/>
            <person name="Mei H."/>
            <person name="Zhang T."/>
            <person name="Gao T."/>
            <person name="Zhang H."/>
        </authorList>
    </citation>
    <scope>NUCLEOTIDE SEQUENCE</scope>
    <source>
        <strain evidence="2">KEN1</strain>
    </source>
</reference>
<dbReference type="EMBL" id="JACGWN010000010">
    <property type="protein sequence ID" value="KAL0427317.1"/>
    <property type="molecule type" value="Genomic_DNA"/>
</dbReference>
<dbReference type="Gene3D" id="3.30.70.270">
    <property type="match status" value="1"/>
</dbReference>
<dbReference type="InterPro" id="IPR036397">
    <property type="entry name" value="RNaseH_sf"/>
</dbReference>
<proteinExistence type="predicted"/>
<dbReference type="AlphaFoldDB" id="A0AAW2VD43"/>